<dbReference type="Proteomes" id="UP000281975">
    <property type="component" value="Unassembled WGS sequence"/>
</dbReference>
<evidence type="ECO:0000256" key="1">
    <source>
        <dbReference type="SAM" id="Phobius"/>
    </source>
</evidence>
<proteinExistence type="predicted"/>
<evidence type="ECO:0000313" key="2">
    <source>
        <dbReference type="EMBL" id="RKR07424.1"/>
    </source>
</evidence>
<dbReference type="AlphaFoldDB" id="A0A420X0X7"/>
<sequence>MCAVRIDRHHEDQPRPPVLNALILVTLVTIVVACWYLGDYYLGSAGERTRWFAPSPFCDVLAGSCHTRLGQQGSLVTRLESAPQRVRVSVTIDGLDTRAVEAQLEGRSVYTGEQEIRLQQVAPHRYAGTLPMASCERDSHSWRLRIRVEDRAGVRLGSWYDFDSPCQ</sequence>
<dbReference type="PROSITE" id="PS51257">
    <property type="entry name" value="PROKAR_LIPOPROTEIN"/>
    <property type="match status" value="1"/>
</dbReference>
<keyword evidence="1" id="KW-0812">Transmembrane</keyword>
<dbReference type="EMBL" id="RBIN01000001">
    <property type="protein sequence ID" value="RKR07424.1"/>
    <property type="molecule type" value="Genomic_DNA"/>
</dbReference>
<organism evidence="2 3">
    <name type="scientific">Kushneria sinocarnis</name>
    <dbReference type="NCBI Taxonomy" id="595502"/>
    <lineage>
        <taxon>Bacteria</taxon>
        <taxon>Pseudomonadati</taxon>
        <taxon>Pseudomonadota</taxon>
        <taxon>Gammaproteobacteria</taxon>
        <taxon>Oceanospirillales</taxon>
        <taxon>Halomonadaceae</taxon>
        <taxon>Kushneria</taxon>
    </lineage>
</organism>
<reference evidence="2 3" key="1">
    <citation type="submission" date="2018-10" db="EMBL/GenBank/DDBJ databases">
        <title>Genomic Encyclopedia of Type Strains, Phase IV (KMG-IV): sequencing the most valuable type-strain genomes for metagenomic binning, comparative biology and taxonomic classification.</title>
        <authorList>
            <person name="Goeker M."/>
        </authorList>
    </citation>
    <scope>NUCLEOTIDE SEQUENCE [LARGE SCALE GENOMIC DNA]</scope>
    <source>
        <strain evidence="2 3">DSM 23229</strain>
    </source>
</reference>
<keyword evidence="1" id="KW-1133">Transmembrane helix</keyword>
<dbReference type="OrthoDB" id="5917490at2"/>
<evidence type="ECO:0000313" key="3">
    <source>
        <dbReference type="Proteomes" id="UP000281975"/>
    </source>
</evidence>
<evidence type="ECO:0008006" key="4">
    <source>
        <dbReference type="Google" id="ProtNLM"/>
    </source>
</evidence>
<keyword evidence="1" id="KW-0472">Membrane</keyword>
<comment type="caution">
    <text evidence="2">The sequence shown here is derived from an EMBL/GenBank/DDBJ whole genome shotgun (WGS) entry which is preliminary data.</text>
</comment>
<name>A0A420X0X7_9GAMM</name>
<keyword evidence="3" id="KW-1185">Reference proteome</keyword>
<accession>A0A420X0X7</accession>
<feature type="transmembrane region" description="Helical" evidence="1">
    <location>
        <begin position="18"/>
        <end position="38"/>
    </location>
</feature>
<protein>
    <recommendedName>
        <fullName evidence="4">FixH protein</fullName>
    </recommendedName>
</protein>
<gene>
    <name evidence="2" type="ORF">C7446_0236</name>
</gene>
<dbReference type="RefSeq" id="WP_121170472.1">
    <property type="nucleotide sequence ID" value="NZ_RBIN01000001.1"/>
</dbReference>